<evidence type="ECO:0000313" key="20">
    <source>
        <dbReference type="EMBL" id="PRP79365.1"/>
    </source>
</evidence>
<keyword evidence="21" id="KW-1185">Reference proteome</keyword>
<dbReference type="InterPro" id="IPR014352">
    <property type="entry name" value="FERM/acyl-CoA-bd_prot_sf"/>
</dbReference>
<dbReference type="InterPro" id="IPR050386">
    <property type="entry name" value="Glycosyl_hydrolase_5"/>
</dbReference>
<keyword evidence="8" id="KW-0472">Membrane</keyword>
<keyword evidence="9" id="KW-0325">Glycoprotein</keyword>
<feature type="domain" description="ACB" evidence="19">
    <location>
        <begin position="509"/>
        <end position="598"/>
    </location>
</feature>
<dbReference type="GO" id="GO:0005576">
    <property type="term" value="C:extracellular region"/>
    <property type="evidence" value="ECO:0007669"/>
    <property type="project" value="TreeGrafter"/>
</dbReference>
<dbReference type="SUPFAM" id="SSF51445">
    <property type="entry name" value="(Trans)glycosidases"/>
    <property type="match status" value="1"/>
</dbReference>
<feature type="region of interest" description="Disordered" evidence="17">
    <location>
        <begin position="600"/>
        <end position="622"/>
    </location>
</feature>
<dbReference type="GO" id="GO:0009251">
    <property type="term" value="P:glucan catabolic process"/>
    <property type="evidence" value="ECO:0007669"/>
    <property type="project" value="TreeGrafter"/>
</dbReference>
<dbReference type="PANTHER" id="PTHR31297">
    <property type="entry name" value="GLUCAN ENDO-1,6-BETA-GLUCOSIDASE B"/>
    <property type="match status" value="1"/>
</dbReference>
<dbReference type="GO" id="GO:0004338">
    <property type="term" value="F:glucan exo-1,3-beta-glucosidase activity"/>
    <property type="evidence" value="ECO:0007669"/>
    <property type="project" value="UniProtKB-EC"/>
</dbReference>
<evidence type="ECO:0000259" key="19">
    <source>
        <dbReference type="PROSITE" id="PS51228"/>
    </source>
</evidence>
<dbReference type="InterPro" id="IPR017853">
    <property type="entry name" value="GH"/>
</dbReference>
<accession>A0A2P6N5Y8</accession>
<dbReference type="STRING" id="1890364.A0A2P6N5Y8"/>
<keyword evidence="11" id="KW-0961">Cell wall biogenesis/degradation</keyword>
<keyword evidence="4" id="KW-0812">Transmembrane</keyword>
<reference evidence="20 21" key="1">
    <citation type="journal article" date="2018" name="Genome Biol. Evol.">
        <title>Multiple Roots of Fruiting Body Formation in Amoebozoa.</title>
        <authorList>
            <person name="Hillmann F."/>
            <person name="Forbes G."/>
            <person name="Novohradska S."/>
            <person name="Ferling I."/>
            <person name="Riege K."/>
            <person name="Groth M."/>
            <person name="Westermann M."/>
            <person name="Marz M."/>
            <person name="Spaller T."/>
            <person name="Winckler T."/>
            <person name="Schaap P."/>
            <person name="Glockner G."/>
        </authorList>
    </citation>
    <scope>NUCLEOTIDE SEQUENCE [LARGE SCALE GENOMIC DNA]</scope>
    <source>
        <strain evidence="20 21">Jena</strain>
    </source>
</reference>
<dbReference type="GO" id="GO:0071555">
    <property type="term" value="P:cell wall organization"/>
    <property type="evidence" value="ECO:0007669"/>
    <property type="project" value="UniProtKB-KW"/>
</dbReference>
<dbReference type="EC" id="3.2.1.58" evidence="14"/>
<keyword evidence="5 16" id="KW-0378">Hydrolase</keyword>
<comment type="subcellular location">
    <subcellularLocation>
        <location evidence="1">Cell membrane</location>
        <topology evidence="1">Single-pass type II membrane protein</topology>
    </subcellularLocation>
</comment>
<dbReference type="SUPFAM" id="SSF47027">
    <property type="entry name" value="Acyl-CoA binding protein"/>
    <property type="match status" value="1"/>
</dbReference>
<comment type="caution">
    <text evidence="20">The sequence shown here is derived from an EMBL/GenBank/DDBJ whole genome shotgun (WGS) entry which is preliminary data.</text>
</comment>
<evidence type="ECO:0000256" key="18">
    <source>
        <dbReference type="SAM" id="SignalP"/>
    </source>
</evidence>
<dbReference type="InterPro" id="IPR000582">
    <property type="entry name" value="Acyl-CoA-binding_protein"/>
</dbReference>
<dbReference type="InterPro" id="IPR001547">
    <property type="entry name" value="Glyco_hydro_5"/>
</dbReference>
<keyword evidence="18" id="KW-0732">Signal</keyword>
<evidence type="ECO:0000256" key="5">
    <source>
        <dbReference type="ARBA" id="ARBA00022801"/>
    </source>
</evidence>
<gene>
    <name evidence="20" type="ORF">PROFUN_12915</name>
</gene>
<dbReference type="PRINTS" id="PR00689">
    <property type="entry name" value="ACOABINDINGP"/>
</dbReference>
<keyword evidence="6" id="KW-0735">Signal-anchor</keyword>
<evidence type="ECO:0000256" key="16">
    <source>
        <dbReference type="RuleBase" id="RU361153"/>
    </source>
</evidence>
<evidence type="ECO:0000256" key="17">
    <source>
        <dbReference type="SAM" id="MobiDB-lite"/>
    </source>
</evidence>
<evidence type="ECO:0000256" key="9">
    <source>
        <dbReference type="ARBA" id="ARBA00023180"/>
    </source>
</evidence>
<evidence type="ECO:0000256" key="12">
    <source>
        <dbReference type="ARBA" id="ARBA00036824"/>
    </source>
</evidence>
<evidence type="ECO:0000256" key="1">
    <source>
        <dbReference type="ARBA" id="ARBA00004401"/>
    </source>
</evidence>
<dbReference type="Pfam" id="PF00887">
    <property type="entry name" value="ACBP"/>
    <property type="match status" value="1"/>
</dbReference>
<feature type="compositionally biased region" description="Polar residues" evidence="17">
    <location>
        <begin position="604"/>
        <end position="615"/>
    </location>
</feature>
<dbReference type="PANTHER" id="PTHR31297:SF34">
    <property type="entry name" value="GLUCAN 1,3-BETA-GLUCOSIDASE 2"/>
    <property type="match status" value="1"/>
</dbReference>
<keyword evidence="10 16" id="KW-0326">Glycosidase</keyword>
<protein>
    <recommendedName>
        <fullName evidence="14">glucan 1,3-beta-glucosidase</fullName>
        <ecNumber evidence="14">3.2.1.58</ecNumber>
    </recommendedName>
    <alternativeName>
        <fullName evidence="15">Exo-1,3-beta-glucanase D</fullName>
    </alternativeName>
</protein>
<name>A0A2P6N5Y8_9EUKA</name>
<dbReference type="InterPro" id="IPR035984">
    <property type="entry name" value="Acyl-CoA-binding_sf"/>
</dbReference>
<dbReference type="Proteomes" id="UP000241769">
    <property type="component" value="Unassembled WGS sequence"/>
</dbReference>
<evidence type="ECO:0000256" key="3">
    <source>
        <dbReference type="ARBA" id="ARBA00022475"/>
    </source>
</evidence>
<evidence type="ECO:0000256" key="7">
    <source>
        <dbReference type="ARBA" id="ARBA00022989"/>
    </source>
</evidence>
<dbReference type="InParanoid" id="A0A2P6N5Y8"/>
<comment type="similarity">
    <text evidence="2 16">Belongs to the glycosyl hydrolase 5 (cellulase A) family.</text>
</comment>
<dbReference type="PROSITE" id="PS51228">
    <property type="entry name" value="ACB_2"/>
    <property type="match status" value="1"/>
</dbReference>
<keyword evidence="7" id="KW-1133">Transmembrane helix</keyword>
<comment type="catalytic activity">
    <reaction evidence="12">
        <text>Successive hydrolysis of beta-D-glucose units from the non-reducing ends of (1-&gt;3)-beta-D-glucans, releasing alpha-glucose.</text>
        <dbReference type="EC" id="3.2.1.58"/>
    </reaction>
</comment>
<feature type="region of interest" description="Disordered" evidence="17">
    <location>
        <begin position="427"/>
        <end position="449"/>
    </location>
</feature>
<feature type="signal peptide" evidence="18">
    <location>
        <begin position="1"/>
        <end position="19"/>
    </location>
</feature>
<dbReference type="GO" id="GO:0009986">
    <property type="term" value="C:cell surface"/>
    <property type="evidence" value="ECO:0007669"/>
    <property type="project" value="TreeGrafter"/>
</dbReference>
<evidence type="ECO:0000256" key="6">
    <source>
        <dbReference type="ARBA" id="ARBA00022968"/>
    </source>
</evidence>
<evidence type="ECO:0000256" key="4">
    <source>
        <dbReference type="ARBA" id="ARBA00022692"/>
    </source>
</evidence>
<organism evidence="20 21">
    <name type="scientific">Planoprotostelium fungivorum</name>
    <dbReference type="NCBI Taxonomy" id="1890364"/>
    <lineage>
        <taxon>Eukaryota</taxon>
        <taxon>Amoebozoa</taxon>
        <taxon>Evosea</taxon>
        <taxon>Variosea</taxon>
        <taxon>Cavosteliida</taxon>
        <taxon>Cavosteliaceae</taxon>
        <taxon>Planoprotostelium</taxon>
    </lineage>
</organism>
<dbReference type="Pfam" id="PF00150">
    <property type="entry name" value="Cellulase"/>
    <property type="match status" value="1"/>
</dbReference>
<dbReference type="GO" id="GO:0005886">
    <property type="term" value="C:plasma membrane"/>
    <property type="evidence" value="ECO:0007669"/>
    <property type="project" value="UniProtKB-SubCell"/>
</dbReference>
<dbReference type="Gene3D" id="3.20.20.80">
    <property type="entry name" value="Glycosidases"/>
    <property type="match status" value="1"/>
</dbReference>
<proteinExistence type="inferred from homology"/>
<dbReference type="PROSITE" id="PS51257">
    <property type="entry name" value="PROKAR_LIPOPROTEIN"/>
    <property type="match status" value="1"/>
</dbReference>
<evidence type="ECO:0000256" key="8">
    <source>
        <dbReference type="ARBA" id="ARBA00023136"/>
    </source>
</evidence>
<evidence type="ECO:0000256" key="14">
    <source>
        <dbReference type="ARBA" id="ARBA00038929"/>
    </source>
</evidence>
<dbReference type="OrthoDB" id="62120at2759"/>
<feature type="chain" id="PRO_5015140174" description="glucan 1,3-beta-glucosidase" evidence="18">
    <location>
        <begin position="20"/>
        <end position="622"/>
    </location>
</feature>
<comment type="function">
    <text evidence="13">Glucosidase involved in the degradation of cellulosic biomass. Active on lichenan.</text>
</comment>
<dbReference type="Gene3D" id="1.20.80.10">
    <property type="match status" value="1"/>
</dbReference>
<evidence type="ECO:0000256" key="2">
    <source>
        <dbReference type="ARBA" id="ARBA00005641"/>
    </source>
</evidence>
<dbReference type="EMBL" id="MDYQ01000186">
    <property type="protein sequence ID" value="PRP79365.1"/>
    <property type="molecule type" value="Genomic_DNA"/>
</dbReference>
<keyword evidence="3" id="KW-1003">Cell membrane</keyword>
<evidence type="ECO:0000256" key="13">
    <source>
        <dbReference type="ARBA" id="ARBA00037126"/>
    </source>
</evidence>
<sequence length="622" mass="68510">MRQHVVLFGLALLIACSQAAVPSQSCAQSRLAQLKSGNVALRGVNLGTWFIAEDWMKPQMWNDNGCDRNSVKGQWLLEKCLGSKASAVLEQHWSTFFTESDFADMSALGVNLIRMPVGWWQIYDPLGGVAQAPLNYTVSQRNYTVGALKYMDSAFQWAEKYGIGVLIGMHAAPGSQNGQDHSSPEVYQQNQWASDYNNINQTLDSLERYAIRYASSPALWGVYLLNEPTQTSNDTTGAKIQQYFVDAYHRVRAKVDSSVAIVICAFNNPYQVGYEQPWVDFMNAPNFVNVWSDIHIYFCFGGAYDGSSQTDTLKFINNQVVGAIQQYKSVNSKPMLVGEWSGCNNFNNGSQGTAAIIRAQLSAYQGIRAWTFWSWTDGSLGNLWSLKTALRSDVGWMTMADMANNTCPSESLTTDTLSGSFSSAASGVTTSSSPSGTVSSSSSTNVNSTASPVITSSTMTLGKLSSFRTFYLPCKLVVTPASNEQDLAIFPFFRTSNRHQHIMSAADSLEAKFRKCVAYIEGLPKDAPYQASTQEKLIFYSLFKQATEGPVKGKSPSRLNIVARTKWDAWNALGKINKEEAYKRYIQKVLEVSRKIPGKRSEDLQNQVGSASDGSSAPKAKL</sequence>
<evidence type="ECO:0000256" key="10">
    <source>
        <dbReference type="ARBA" id="ARBA00023295"/>
    </source>
</evidence>
<dbReference type="AlphaFoldDB" id="A0A2P6N5Y8"/>
<evidence type="ECO:0000256" key="11">
    <source>
        <dbReference type="ARBA" id="ARBA00023316"/>
    </source>
</evidence>
<evidence type="ECO:0000313" key="21">
    <source>
        <dbReference type="Proteomes" id="UP000241769"/>
    </source>
</evidence>
<evidence type="ECO:0000256" key="15">
    <source>
        <dbReference type="ARBA" id="ARBA00041260"/>
    </source>
</evidence>
<dbReference type="GO" id="GO:0000062">
    <property type="term" value="F:fatty-acyl-CoA binding"/>
    <property type="evidence" value="ECO:0007669"/>
    <property type="project" value="InterPro"/>
</dbReference>